<dbReference type="InterPro" id="IPR044862">
    <property type="entry name" value="Pro_4_hyd_alph_FE2OG_OXY"/>
</dbReference>
<feature type="binding site" evidence="7">
    <location>
        <position position="157"/>
    </location>
    <ligand>
        <name>Mg(2+)</name>
        <dbReference type="ChEBI" id="CHEBI:18420"/>
        <label>1</label>
        <note>catalytic</note>
    </ligand>
</feature>
<dbReference type="InterPro" id="IPR020550">
    <property type="entry name" value="Inositol_monophosphatase_CS"/>
</dbReference>
<evidence type="ECO:0000256" key="7">
    <source>
        <dbReference type="PIRSR" id="PIRSR600760-2"/>
    </source>
</evidence>
<dbReference type="GO" id="GO:0051213">
    <property type="term" value="F:dioxygenase activity"/>
    <property type="evidence" value="ECO:0007669"/>
    <property type="project" value="UniProtKB-KW"/>
</dbReference>
<dbReference type="GO" id="GO:0016705">
    <property type="term" value="F:oxidoreductase activity, acting on paired donors, with incorporation or reduction of molecular oxygen"/>
    <property type="evidence" value="ECO:0007669"/>
    <property type="project" value="InterPro"/>
</dbReference>
<dbReference type="GO" id="GO:0007165">
    <property type="term" value="P:signal transduction"/>
    <property type="evidence" value="ECO:0007669"/>
    <property type="project" value="TreeGrafter"/>
</dbReference>
<dbReference type="Gene3D" id="2.60.120.620">
    <property type="entry name" value="q2cbj1_9rhob like domain"/>
    <property type="match status" value="1"/>
</dbReference>
<dbReference type="GO" id="GO:0005506">
    <property type="term" value="F:iron ion binding"/>
    <property type="evidence" value="ECO:0007669"/>
    <property type="project" value="InterPro"/>
</dbReference>
<keyword evidence="6" id="KW-0560">Oxidoreductase</keyword>
<keyword evidence="5" id="KW-0223">Dioxygenase</keyword>
<dbReference type="PRINTS" id="PR00377">
    <property type="entry name" value="IMPHPHTASES"/>
</dbReference>
<dbReference type="GO" id="GO:0031418">
    <property type="term" value="F:L-ascorbic acid binding"/>
    <property type="evidence" value="ECO:0007669"/>
    <property type="project" value="InterPro"/>
</dbReference>
<protein>
    <submittedName>
        <fullName evidence="10">Inositol monophosphatase 3</fullName>
    </submittedName>
</protein>
<accession>A0A1Q9F4R2</accession>
<name>A0A1Q9F4R2_SYMMI</name>
<evidence type="ECO:0000313" key="11">
    <source>
        <dbReference type="Proteomes" id="UP000186817"/>
    </source>
</evidence>
<comment type="similarity">
    <text evidence="2">Belongs to the inositol monophosphatase superfamily.</text>
</comment>
<keyword evidence="11" id="KW-1185">Reference proteome</keyword>
<dbReference type="PROSITE" id="PS00630">
    <property type="entry name" value="IMP_2"/>
    <property type="match status" value="1"/>
</dbReference>
<dbReference type="SUPFAM" id="SSF56655">
    <property type="entry name" value="Carbohydrate phosphatase"/>
    <property type="match status" value="1"/>
</dbReference>
<dbReference type="Gene3D" id="3.30.540.10">
    <property type="entry name" value="Fructose-1,6-Bisphosphatase, subunit A, domain 1"/>
    <property type="match status" value="1"/>
</dbReference>
<dbReference type="SMART" id="SM00702">
    <property type="entry name" value="P4Hc"/>
    <property type="match status" value="1"/>
</dbReference>
<evidence type="ECO:0000256" key="8">
    <source>
        <dbReference type="SAM" id="MobiDB-lite"/>
    </source>
</evidence>
<gene>
    <name evidence="10" type="primary">IMP3</name>
    <name evidence="10" type="ORF">AK812_SmicGene1173</name>
</gene>
<dbReference type="Pfam" id="PF00459">
    <property type="entry name" value="Inositol_P"/>
    <property type="match status" value="1"/>
</dbReference>
<dbReference type="Pfam" id="PF13640">
    <property type="entry name" value="2OG-FeII_Oxy_3"/>
    <property type="match status" value="1"/>
</dbReference>
<evidence type="ECO:0000256" key="3">
    <source>
        <dbReference type="ARBA" id="ARBA00022723"/>
    </source>
</evidence>
<dbReference type="GO" id="GO:0046854">
    <property type="term" value="P:phosphatidylinositol phosphate biosynthetic process"/>
    <property type="evidence" value="ECO:0007669"/>
    <property type="project" value="InterPro"/>
</dbReference>
<dbReference type="InterPro" id="IPR000760">
    <property type="entry name" value="Inositol_monophosphatase-like"/>
</dbReference>
<dbReference type="PANTHER" id="PTHR20854:SF4">
    <property type="entry name" value="INOSITOL-1-MONOPHOSPHATASE-RELATED"/>
    <property type="match status" value="1"/>
</dbReference>
<evidence type="ECO:0000256" key="4">
    <source>
        <dbReference type="ARBA" id="ARBA00022842"/>
    </source>
</evidence>
<evidence type="ECO:0000256" key="1">
    <source>
        <dbReference type="ARBA" id="ARBA00001961"/>
    </source>
</evidence>
<evidence type="ECO:0000313" key="10">
    <source>
        <dbReference type="EMBL" id="OLQ14673.1"/>
    </source>
</evidence>
<feature type="binding site" evidence="7">
    <location>
        <position position="261"/>
    </location>
    <ligand>
        <name>Mg(2+)</name>
        <dbReference type="ChEBI" id="CHEBI:18420"/>
        <label>1</label>
        <note>catalytic</note>
    </ligand>
</feature>
<evidence type="ECO:0000256" key="5">
    <source>
        <dbReference type="ARBA" id="ARBA00022964"/>
    </source>
</evidence>
<dbReference type="Gene3D" id="3.40.190.80">
    <property type="match status" value="1"/>
</dbReference>
<dbReference type="InterPro" id="IPR006620">
    <property type="entry name" value="Pro_4_hyd_alph"/>
</dbReference>
<comment type="caution">
    <text evidence="10">The sequence shown here is derived from an EMBL/GenBank/DDBJ whole genome shotgun (WGS) entry which is preliminary data.</text>
</comment>
<feature type="binding site" evidence="7">
    <location>
        <position position="158"/>
    </location>
    <ligand>
        <name>Mg(2+)</name>
        <dbReference type="ChEBI" id="CHEBI:18420"/>
        <label>1</label>
        <note>catalytic</note>
    </ligand>
</feature>
<keyword evidence="3 7" id="KW-0479">Metal-binding</keyword>
<feature type="binding site" evidence="7">
    <location>
        <position position="134"/>
    </location>
    <ligand>
        <name>Mg(2+)</name>
        <dbReference type="ChEBI" id="CHEBI:18420"/>
        <label>1</label>
        <note>catalytic</note>
    </ligand>
</feature>
<dbReference type="PANTHER" id="PTHR20854">
    <property type="entry name" value="INOSITOL MONOPHOSPHATASE"/>
    <property type="match status" value="1"/>
</dbReference>
<evidence type="ECO:0000256" key="2">
    <source>
        <dbReference type="ARBA" id="ARBA00009759"/>
    </source>
</evidence>
<feature type="binding site" evidence="7">
    <location>
        <position position="155"/>
    </location>
    <ligand>
        <name>Mg(2+)</name>
        <dbReference type="ChEBI" id="CHEBI:18420"/>
        <label>1</label>
        <note>catalytic</note>
    </ligand>
</feature>
<proteinExistence type="inferred from homology"/>
<feature type="domain" description="Prolyl 4-hydroxylase alpha subunit" evidence="9">
    <location>
        <begin position="333"/>
        <end position="517"/>
    </location>
</feature>
<dbReference type="EMBL" id="LSRX01000012">
    <property type="protein sequence ID" value="OLQ14673.1"/>
    <property type="molecule type" value="Genomic_DNA"/>
</dbReference>
<dbReference type="Proteomes" id="UP000186817">
    <property type="component" value="Unassembled WGS sequence"/>
</dbReference>
<comment type="cofactor">
    <cofactor evidence="7">
        <name>Mg(2+)</name>
        <dbReference type="ChEBI" id="CHEBI:18420"/>
    </cofactor>
</comment>
<evidence type="ECO:0000256" key="6">
    <source>
        <dbReference type="ARBA" id="ARBA00023002"/>
    </source>
</evidence>
<reference evidence="10 11" key="1">
    <citation type="submission" date="2016-02" db="EMBL/GenBank/DDBJ databases">
        <title>Genome analysis of coral dinoflagellate symbionts highlights evolutionary adaptations to a symbiotic lifestyle.</title>
        <authorList>
            <person name="Aranda M."/>
            <person name="Li Y."/>
            <person name="Liew Y.J."/>
            <person name="Baumgarten S."/>
            <person name="Simakov O."/>
            <person name="Wilson M."/>
            <person name="Piel J."/>
            <person name="Ashoor H."/>
            <person name="Bougouffa S."/>
            <person name="Bajic V.B."/>
            <person name="Ryu T."/>
            <person name="Ravasi T."/>
            <person name="Bayer T."/>
            <person name="Micklem G."/>
            <person name="Kim H."/>
            <person name="Bhak J."/>
            <person name="Lajeunesse T.C."/>
            <person name="Voolstra C.R."/>
        </authorList>
    </citation>
    <scope>NUCLEOTIDE SEQUENCE [LARGE SCALE GENOMIC DNA]</scope>
    <source>
        <strain evidence="10 11">CCMP2467</strain>
    </source>
</reference>
<organism evidence="10 11">
    <name type="scientific">Symbiodinium microadriaticum</name>
    <name type="common">Dinoflagellate</name>
    <name type="synonym">Zooxanthella microadriatica</name>
    <dbReference type="NCBI Taxonomy" id="2951"/>
    <lineage>
        <taxon>Eukaryota</taxon>
        <taxon>Sar</taxon>
        <taxon>Alveolata</taxon>
        <taxon>Dinophyceae</taxon>
        <taxon>Suessiales</taxon>
        <taxon>Symbiodiniaceae</taxon>
        <taxon>Symbiodinium</taxon>
    </lineage>
</organism>
<dbReference type="OrthoDB" id="10254945at2759"/>
<evidence type="ECO:0000259" key="9">
    <source>
        <dbReference type="SMART" id="SM00702"/>
    </source>
</evidence>
<comment type="cofactor">
    <cofactor evidence="1">
        <name>L-ascorbate</name>
        <dbReference type="ChEBI" id="CHEBI:38290"/>
    </cofactor>
</comment>
<dbReference type="GO" id="GO:0008934">
    <property type="term" value="F:inositol monophosphate 1-phosphatase activity"/>
    <property type="evidence" value="ECO:0007669"/>
    <property type="project" value="TreeGrafter"/>
</dbReference>
<feature type="region of interest" description="Disordered" evidence="8">
    <location>
        <begin position="1"/>
        <end position="22"/>
    </location>
</feature>
<dbReference type="GO" id="GO:0006020">
    <property type="term" value="P:inositol metabolic process"/>
    <property type="evidence" value="ECO:0007669"/>
    <property type="project" value="TreeGrafter"/>
</dbReference>
<keyword evidence="4 7" id="KW-0460">Magnesium</keyword>
<sequence length="1436" mass="159771">MYTVQRPTLPPSEASLRAPGATAASQHRALAYDARRTASPLPWYLGATGTAAAAGLRHARQRKQRWASSWAARPGASEAEVQKVLEVASEAAKAAGLLIAAQDQGSQTAVDRQCEEQIRGIVRLHFPTHAFLGEESAGADLDATLGSDGWLWIVDPIDGTTNFVIYEPFRKELFEAARGAGATLNGASISVSSSESLSKAVVASGAPPNPRSAAPGFRAMTLLAPPKSRTIRILGSAAINFAWLACGRLDAWFEADLNSWDSAAGVLLVEEAGGRVTDCLGNEFALTTRPVCASNGRIHEELLKVLAAAECTGLAPGNGQPAQLKAYVVCQDPRIVVVPRFFSEAECHHLLELVQGSWIPSLVGSTDNRSEEDYDKGNLENTLASTRTSWSCMLRYAQTSIVERLEQRLCALGGRQMETLERMNMVRYAPGEYFKEHHDGKFRPLTVFVYLNDLDPSDDAGDTFFPALGISFRPRQGAAVLWSNIIEEEDSMEDARLLHAGRPPQLGVKYGVNCFFNCKRMRQLVAETEEFPYETSAVVDVRGLGRAGTESKLIAYKLCDNPKLVAVKRLISEDEAAHFLEMLGQKELPPRSDVEGDRTLRLVGFAELRIVQASSQRGLCNRGCGHKSAYICLSAADEVFFYRMGMRLQLKRGDALLWPNVEWSCDDEPLEDLRTLRVHILGEAGEGVGISASFYDAEIRKEQRRRRFHRDGLSDISEQTDLAPACVLPEVLGLGHFQVGRVELEPPCARRGHLTRRHRPQQQMQGTAMLPIGPCSRALLHHPERTVRTAAALRAKRIGPSTRFCEGRILRNMQGPGGEVRLPEPYTGSVVDEAFSLQQVPSVEDLSNLLEKEGIDTSSWGKGNTKEVKAFWKEIKLDEAGFEIWSLPEGKRAPVRVTHVLRAKVSSVENYSRGIFLFNTWQQYGDGRTRTRNGLLSEKLQLSEMPLERNLHEVCRRAVTEEEMQRVVDASTTIQPGYPAPEYDSNYVTPLRVVDEIFLDHSIEIEQSKSYPGLVTCYHLYTVDIICTGLPTLNFNTLEFESPDQAGHRKLKYIHAWVWMKFESIQRYLFEGSVLKERIEKGTFSSSEQLADWLSQFDIDLDSYGVGSMKSVADLWKEVEAEKTHLEHYGRVDGVPILMRVVHVLQVKLTNSHNHARGHFLIQERKQKSTGKLVSCGRHLATKFDAFRTPVDRNFFLERAQKVIQDTINTIVDVHFSMNPESLPQQKDFEAADFNYEQVTFDSYRYHIENSPSFKGMLTMYHFYTVLAVVAEGFVEDEAFYALAAAGNMPEMQLRSLALGTATAGALIALRSAALKWATSKGAATVGPRWLAVWLSIQLGRVANLAGVDFETNTAEKWHHDPQQRLDPNRQLPGCLELAAQSTTEDCPGPRGWFVGIATLLFRFPFVGEYLTLVNARPVTQSMSDKPFCHIKLQGV</sequence>